<gene>
    <name evidence="1" type="ORF">B0H17DRAFT_297189</name>
</gene>
<dbReference type="AlphaFoldDB" id="A0AAD7DTV4"/>
<organism evidence="1 2">
    <name type="scientific">Mycena rosella</name>
    <name type="common">Pink bonnet</name>
    <name type="synonym">Agaricus rosellus</name>
    <dbReference type="NCBI Taxonomy" id="1033263"/>
    <lineage>
        <taxon>Eukaryota</taxon>
        <taxon>Fungi</taxon>
        <taxon>Dikarya</taxon>
        <taxon>Basidiomycota</taxon>
        <taxon>Agaricomycotina</taxon>
        <taxon>Agaricomycetes</taxon>
        <taxon>Agaricomycetidae</taxon>
        <taxon>Agaricales</taxon>
        <taxon>Marasmiineae</taxon>
        <taxon>Mycenaceae</taxon>
        <taxon>Mycena</taxon>
    </lineage>
</organism>
<evidence type="ECO:0008006" key="3">
    <source>
        <dbReference type="Google" id="ProtNLM"/>
    </source>
</evidence>
<comment type="caution">
    <text evidence="1">The sequence shown here is derived from an EMBL/GenBank/DDBJ whole genome shotgun (WGS) entry which is preliminary data.</text>
</comment>
<dbReference type="EMBL" id="JARKIE010000022">
    <property type="protein sequence ID" value="KAJ7699619.1"/>
    <property type="molecule type" value="Genomic_DNA"/>
</dbReference>
<protein>
    <recommendedName>
        <fullName evidence="3">HNH nuclease domain-containing protein</fullName>
    </recommendedName>
</protein>
<evidence type="ECO:0000313" key="2">
    <source>
        <dbReference type="Proteomes" id="UP001221757"/>
    </source>
</evidence>
<dbReference type="Proteomes" id="UP001221757">
    <property type="component" value="Unassembled WGS sequence"/>
</dbReference>
<reference evidence="1" key="1">
    <citation type="submission" date="2023-03" db="EMBL/GenBank/DDBJ databases">
        <title>Massive genome expansion in bonnet fungi (Mycena s.s.) driven by repeated elements and novel gene families across ecological guilds.</title>
        <authorList>
            <consortium name="Lawrence Berkeley National Laboratory"/>
            <person name="Harder C.B."/>
            <person name="Miyauchi S."/>
            <person name="Viragh M."/>
            <person name="Kuo A."/>
            <person name="Thoen E."/>
            <person name="Andreopoulos B."/>
            <person name="Lu D."/>
            <person name="Skrede I."/>
            <person name="Drula E."/>
            <person name="Henrissat B."/>
            <person name="Morin E."/>
            <person name="Kohler A."/>
            <person name="Barry K."/>
            <person name="LaButti K."/>
            <person name="Morin E."/>
            <person name="Salamov A."/>
            <person name="Lipzen A."/>
            <person name="Mereny Z."/>
            <person name="Hegedus B."/>
            <person name="Baldrian P."/>
            <person name="Stursova M."/>
            <person name="Weitz H."/>
            <person name="Taylor A."/>
            <person name="Grigoriev I.V."/>
            <person name="Nagy L.G."/>
            <person name="Martin F."/>
            <person name="Kauserud H."/>
        </authorList>
    </citation>
    <scope>NUCLEOTIDE SEQUENCE</scope>
    <source>
        <strain evidence="1">CBHHK067</strain>
    </source>
</reference>
<sequence length="284" mass="31552">MALPSELTILPAPVPPPYLSTKEYITVHHGYLRVPLLTLPCFPATPGGHDYAIPEQLVLDAMSIIASNAPGRLVPLQKMPTFTGRARRFFKVYATSDELPAASGSGVGPGDRTAKTETTGASLPLLAPGKYLYLLLDEAAPSEYPVCGDFRSWAMKGFPPLAWMRKWQERDEAQNAEGVRTSQVGEDEHGVFRRGLVKHVDKRCCITADCSRLSTSHFVPVGEAHWFAYHDIAAELEITDIHDLSNMCTMRADIGMSLDFAHFCIYPYNMATGTWQLRFSRTYR</sequence>
<accession>A0AAD7DTV4</accession>
<keyword evidence="2" id="KW-1185">Reference proteome</keyword>
<evidence type="ECO:0000313" key="1">
    <source>
        <dbReference type="EMBL" id="KAJ7699619.1"/>
    </source>
</evidence>
<name>A0AAD7DTV4_MYCRO</name>
<proteinExistence type="predicted"/>